<feature type="transmembrane region" description="Helical" evidence="1">
    <location>
        <begin position="20"/>
        <end position="39"/>
    </location>
</feature>
<gene>
    <name evidence="2" type="ORF">D0435_11350</name>
</gene>
<dbReference type="EMBL" id="QXWK01000021">
    <property type="protein sequence ID" value="NBH62247.1"/>
    <property type="molecule type" value="Genomic_DNA"/>
</dbReference>
<keyword evidence="1" id="KW-0472">Membrane</keyword>
<protein>
    <submittedName>
        <fullName evidence="2">Uncharacterized protein</fullName>
    </submittedName>
</protein>
<dbReference type="Proteomes" id="UP000446866">
    <property type="component" value="Unassembled WGS sequence"/>
</dbReference>
<sequence>MNAIGKFGNFMMNHQVTIEILMVLGLAVLAAVLLMRATLHAKKKRQLLSELNDTVSEISAAVSSLKEKKSEVIYIDNRTADKGTCEAISLTEKAPSTEQILTRAAEAAEMAETAATLDEQQAPKKYFSRDCCVSKKGKTYTIEELEEQIKE</sequence>
<evidence type="ECO:0000313" key="3">
    <source>
        <dbReference type="Proteomes" id="UP000446866"/>
    </source>
</evidence>
<accession>A0A845QNG8</accession>
<comment type="caution">
    <text evidence="2">The sequence shown here is derived from an EMBL/GenBank/DDBJ whole genome shotgun (WGS) entry which is preliminary data.</text>
</comment>
<evidence type="ECO:0000313" key="2">
    <source>
        <dbReference type="EMBL" id="NBH62247.1"/>
    </source>
</evidence>
<keyword evidence="1" id="KW-1133">Transmembrane helix</keyword>
<evidence type="ECO:0000256" key="1">
    <source>
        <dbReference type="SAM" id="Phobius"/>
    </source>
</evidence>
<organism evidence="2 3">
    <name type="scientific">Anaerotruncus colihominis</name>
    <dbReference type="NCBI Taxonomy" id="169435"/>
    <lineage>
        <taxon>Bacteria</taxon>
        <taxon>Bacillati</taxon>
        <taxon>Bacillota</taxon>
        <taxon>Clostridia</taxon>
        <taxon>Eubacteriales</taxon>
        <taxon>Oscillospiraceae</taxon>
        <taxon>Anaerotruncus</taxon>
    </lineage>
</organism>
<dbReference type="AlphaFoldDB" id="A0A845QNG8"/>
<reference evidence="2 3" key="1">
    <citation type="submission" date="2018-08" db="EMBL/GenBank/DDBJ databases">
        <title>Murine metabolic-syndrome-specific gut microbial biobank.</title>
        <authorList>
            <person name="Liu C."/>
        </authorList>
    </citation>
    <scope>NUCLEOTIDE SEQUENCE [LARGE SCALE GENOMIC DNA]</scope>
    <source>
        <strain evidence="2 3">28</strain>
    </source>
</reference>
<dbReference type="RefSeq" id="WP_160202534.1">
    <property type="nucleotide sequence ID" value="NZ_QXWK01000021.1"/>
</dbReference>
<name>A0A845QNG8_9FIRM</name>
<keyword evidence="1" id="KW-0812">Transmembrane</keyword>
<proteinExistence type="predicted"/>
<keyword evidence="3" id="KW-1185">Reference proteome</keyword>